<evidence type="ECO:0000313" key="1">
    <source>
        <dbReference type="EnsemblProtists" id="EOD11063"/>
    </source>
</evidence>
<dbReference type="KEGG" id="ehx:EMIHUDRAFT_214838"/>
<keyword evidence="2" id="KW-1185">Reference proteome</keyword>
<evidence type="ECO:0000313" key="2">
    <source>
        <dbReference type="Proteomes" id="UP000013827"/>
    </source>
</evidence>
<dbReference type="Proteomes" id="UP000013827">
    <property type="component" value="Unassembled WGS sequence"/>
</dbReference>
<sequence>MEEAAAALASVLPTSEAHLHSLLCSQDKFFAAVRCRLIGLLPAEVVSAEMASPEPSHIAARAAAITTLVSLVHAHRILAQTDGGATASPATSEAALLVELPPDERSALLSCAAALGLSSPGSHETVGAVLARLRSAADTLADDGCSAADTATATHSGALLSLGAGGAEAEAVAALGALNDGLRSEYATRRQMLLERLHVNSSLQSDESLEGKDAVSYSD</sequence>
<reference evidence="1" key="2">
    <citation type="submission" date="2024-10" db="UniProtKB">
        <authorList>
            <consortium name="EnsemblProtists"/>
        </authorList>
    </citation>
    <scope>IDENTIFICATION</scope>
</reference>
<name>A0A0D3IIH8_EMIH1</name>
<dbReference type="GeneID" id="17257340"/>
<dbReference type="AlphaFoldDB" id="A0A0D3IIH8"/>
<dbReference type="RefSeq" id="XP_005763492.1">
    <property type="nucleotide sequence ID" value="XM_005763435.1"/>
</dbReference>
<organism evidence="1 2">
    <name type="scientific">Emiliania huxleyi (strain CCMP1516)</name>
    <dbReference type="NCBI Taxonomy" id="280463"/>
    <lineage>
        <taxon>Eukaryota</taxon>
        <taxon>Haptista</taxon>
        <taxon>Haptophyta</taxon>
        <taxon>Prymnesiophyceae</taxon>
        <taxon>Isochrysidales</taxon>
        <taxon>Noelaerhabdaceae</taxon>
        <taxon>Emiliania</taxon>
    </lineage>
</organism>
<dbReference type="EnsemblProtists" id="EOD11063">
    <property type="protein sequence ID" value="EOD11063"/>
    <property type="gene ID" value="EMIHUDRAFT_214838"/>
</dbReference>
<protein>
    <submittedName>
        <fullName evidence="1">Uncharacterized protein</fullName>
    </submittedName>
</protein>
<accession>A0A0D3IIH8</accession>
<proteinExistence type="predicted"/>
<dbReference type="HOGENOM" id="CLU_1263582_0_0_1"/>
<dbReference type="PaxDb" id="2903-EOD11063"/>
<reference evidence="2" key="1">
    <citation type="journal article" date="2013" name="Nature">
        <title>Pan genome of the phytoplankton Emiliania underpins its global distribution.</title>
        <authorList>
            <person name="Read B.A."/>
            <person name="Kegel J."/>
            <person name="Klute M.J."/>
            <person name="Kuo A."/>
            <person name="Lefebvre S.C."/>
            <person name="Maumus F."/>
            <person name="Mayer C."/>
            <person name="Miller J."/>
            <person name="Monier A."/>
            <person name="Salamov A."/>
            <person name="Young J."/>
            <person name="Aguilar M."/>
            <person name="Claverie J.M."/>
            <person name="Frickenhaus S."/>
            <person name="Gonzalez K."/>
            <person name="Herman E.K."/>
            <person name="Lin Y.C."/>
            <person name="Napier J."/>
            <person name="Ogata H."/>
            <person name="Sarno A.F."/>
            <person name="Shmutz J."/>
            <person name="Schroeder D."/>
            <person name="de Vargas C."/>
            <person name="Verret F."/>
            <person name="von Dassow P."/>
            <person name="Valentin K."/>
            <person name="Van de Peer Y."/>
            <person name="Wheeler G."/>
            <person name="Dacks J.B."/>
            <person name="Delwiche C.F."/>
            <person name="Dyhrman S.T."/>
            <person name="Glockner G."/>
            <person name="John U."/>
            <person name="Richards T."/>
            <person name="Worden A.Z."/>
            <person name="Zhang X."/>
            <person name="Grigoriev I.V."/>
            <person name="Allen A.E."/>
            <person name="Bidle K."/>
            <person name="Borodovsky M."/>
            <person name="Bowler C."/>
            <person name="Brownlee C."/>
            <person name="Cock J.M."/>
            <person name="Elias M."/>
            <person name="Gladyshev V.N."/>
            <person name="Groth M."/>
            <person name="Guda C."/>
            <person name="Hadaegh A."/>
            <person name="Iglesias-Rodriguez M.D."/>
            <person name="Jenkins J."/>
            <person name="Jones B.M."/>
            <person name="Lawson T."/>
            <person name="Leese F."/>
            <person name="Lindquist E."/>
            <person name="Lobanov A."/>
            <person name="Lomsadze A."/>
            <person name="Malik S.B."/>
            <person name="Marsh M.E."/>
            <person name="Mackinder L."/>
            <person name="Mock T."/>
            <person name="Mueller-Roeber B."/>
            <person name="Pagarete A."/>
            <person name="Parker M."/>
            <person name="Probert I."/>
            <person name="Quesneville H."/>
            <person name="Raines C."/>
            <person name="Rensing S.A."/>
            <person name="Riano-Pachon D.M."/>
            <person name="Richier S."/>
            <person name="Rokitta S."/>
            <person name="Shiraiwa Y."/>
            <person name="Soanes D.M."/>
            <person name="van der Giezen M."/>
            <person name="Wahlund T.M."/>
            <person name="Williams B."/>
            <person name="Wilson W."/>
            <person name="Wolfe G."/>
            <person name="Wurch L.L."/>
        </authorList>
    </citation>
    <scope>NUCLEOTIDE SEQUENCE</scope>
</reference>